<proteinExistence type="inferred from homology"/>
<keyword evidence="4" id="KW-1185">Reference proteome</keyword>
<evidence type="ECO:0000259" key="2">
    <source>
        <dbReference type="Pfam" id="PF19289"/>
    </source>
</evidence>
<dbReference type="PANTHER" id="PTHR30624:SF4">
    <property type="entry name" value="METALLOPROTEASE TLDD"/>
    <property type="match status" value="1"/>
</dbReference>
<dbReference type="Proteomes" id="UP001596417">
    <property type="component" value="Unassembled WGS sequence"/>
</dbReference>
<dbReference type="InterPro" id="IPR051463">
    <property type="entry name" value="Peptidase_U62_metallo"/>
</dbReference>
<name>A0ABD5YIJ0_9EURY</name>
<sequence length="353" mass="38261">MDGLSLERARASYHDARIQSALLTTTGTTARSTLERASVEIVVDPTNAPKMQRHFGSTAGMSFLNTLEKQFEEVASHARKNAEARCLRTPPDIDSPTEIVFGPRAAAELFHEVCHYLEIDMKYFGSSPFAVGDRIGPRSLQIEDGVCAGSWTARAFDAEGRTTTPVTLVSEGIVRNHLHDTASAIEEETVPAGTVVPSLGYERPPRIHSRHLSVTAGDTSRTSLRTGAAVRIESVESARLLNDATETKRQSSMPPSVQYAKDIAETTPSEFSDEATNQTLAFPIQIGYTIDGAERAQPFTDGTVIVSLSDIQSISMLGSRRETVTGTCTKHRSTVPYAITAPAIRLTARLSPE</sequence>
<dbReference type="EMBL" id="JBHTAX010000001">
    <property type="protein sequence ID" value="MFC7189194.1"/>
    <property type="molecule type" value="Genomic_DNA"/>
</dbReference>
<dbReference type="SUPFAM" id="SSF111283">
    <property type="entry name" value="Putative modulator of DNA gyrase, PmbA/TldD"/>
    <property type="match status" value="1"/>
</dbReference>
<accession>A0ABD5YIJ0</accession>
<evidence type="ECO:0000256" key="1">
    <source>
        <dbReference type="ARBA" id="ARBA00005836"/>
    </source>
</evidence>
<gene>
    <name evidence="3" type="ORF">ACFQL7_04575</name>
</gene>
<evidence type="ECO:0000313" key="4">
    <source>
        <dbReference type="Proteomes" id="UP001596417"/>
    </source>
</evidence>
<dbReference type="InterPro" id="IPR036059">
    <property type="entry name" value="TldD/PmbA_sf"/>
</dbReference>
<dbReference type="Pfam" id="PF19289">
    <property type="entry name" value="PmbA_TldD_3rd"/>
    <property type="match status" value="1"/>
</dbReference>
<comment type="similarity">
    <text evidence="1">Belongs to the peptidase U62 family.</text>
</comment>
<dbReference type="RefSeq" id="WP_390204735.1">
    <property type="nucleotide sequence ID" value="NZ_JBHSZC010000001.1"/>
</dbReference>
<evidence type="ECO:0000313" key="3">
    <source>
        <dbReference type="EMBL" id="MFC7189194.1"/>
    </source>
</evidence>
<reference evidence="3 4" key="1">
    <citation type="journal article" date="2019" name="Int. J. Syst. Evol. Microbiol.">
        <title>The Global Catalogue of Microorganisms (GCM) 10K type strain sequencing project: providing services to taxonomists for standard genome sequencing and annotation.</title>
        <authorList>
            <consortium name="The Broad Institute Genomics Platform"/>
            <consortium name="The Broad Institute Genome Sequencing Center for Infectious Disease"/>
            <person name="Wu L."/>
            <person name="Ma J."/>
        </authorList>
    </citation>
    <scope>NUCLEOTIDE SEQUENCE [LARGE SCALE GENOMIC DNA]</scope>
    <source>
        <strain evidence="3 4">RDMS1</strain>
    </source>
</reference>
<dbReference type="InterPro" id="IPR045569">
    <property type="entry name" value="Metalloprtase-TldD/E_C"/>
</dbReference>
<protein>
    <submittedName>
        <fullName evidence="3">Metallopeptidase TldD-related protein</fullName>
    </submittedName>
</protein>
<dbReference type="PANTHER" id="PTHR30624">
    <property type="entry name" value="UNCHARACTERIZED PROTEIN TLDD AND PMBA"/>
    <property type="match status" value="1"/>
</dbReference>
<organism evidence="3 4">
    <name type="scientific">Halocatena marina</name>
    <dbReference type="NCBI Taxonomy" id="2934937"/>
    <lineage>
        <taxon>Archaea</taxon>
        <taxon>Methanobacteriati</taxon>
        <taxon>Methanobacteriota</taxon>
        <taxon>Stenosarchaea group</taxon>
        <taxon>Halobacteria</taxon>
        <taxon>Halobacteriales</taxon>
        <taxon>Natronomonadaceae</taxon>
        <taxon>Halocatena</taxon>
    </lineage>
</organism>
<dbReference type="AlphaFoldDB" id="A0ABD5YIJ0"/>
<feature type="domain" description="Metalloprotease TldD/E C-terminal" evidence="2">
    <location>
        <begin position="97"/>
        <end position="224"/>
    </location>
</feature>
<comment type="caution">
    <text evidence="3">The sequence shown here is derived from an EMBL/GenBank/DDBJ whole genome shotgun (WGS) entry which is preliminary data.</text>
</comment>